<feature type="domain" description="Gfo/Idh/MocA-like oxidoreductase N-terminal" evidence="1">
    <location>
        <begin position="7"/>
        <end position="124"/>
    </location>
</feature>
<dbReference type="PANTHER" id="PTHR43377:SF1">
    <property type="entry name" value="BILIVERDIN REDUCTASE A"/>
    <property type="match status" value="1"/>
</dbReference>
<accession>A0A1M6GUL3</accession>
<dbReference type="PANTHER" id="PTHR43377">
    <property type="entry name" value="BILIVERDIN REDUCTASE A"/>
    <property type="match status" value="1"/>
</dbReference>
<name>A0A1M6GUL3_9CLOT</name>
<keyword evidence="4" id="KW-1185">Reference proteome</keyword>
<dbReference type="InterPro" id="IPR051450">
    <property type="entry name" value="Gfo/Idh/MocA_Oxidoreductases"/>
</dbReference>
<dbReference type="STRING" id="1121298.SAMN05444401_2250"/>
<evidence type="ECO:0000259" key="1">
    <source>
        <dbReference type="Pfam" id="PF01408"/>
    </source>
</evidence>
<dbReference type="InterPro" id="IPR036291">
    <property type="entry name" value="NAD(P)-bd_dom_sf"/>
</dbReference>
<feature type="domain" description="GFO/IDH/MocA-like oxidoreductase" evidence="2">
    <location>
        <begin position="132"/>
        <end position="252"/>
    </location>
</feature>
<dbReference type="InterPro" id="IPR000683">
    <property type="entry name" value="Gfo/Idh/MocA-like_OxRdtase_N"/>
</dbReference>
<proteinExistence type="predicted"/>
<evidence type="ECO:0000313" key="4">
    <source>
        <dbReference type="Proteomes" id="UP000184080"/>
    </source>
</evidence>
<dbReference type="SUPFAM" id="SSF55347">
    <property type="entry name" value="Glyceraldehyde-3-phosphate dehydrogenase-like, C-terminal domain"/>
    <property type="match status" value="1"/>
</dbReference>
<gene>
    <name evidence="3" type="ORF">SAMN05444401_2250</name>
</gene>
<dbReference type="RefSeq" id="WP_073006531.1">
    <property type="nucleotide sequence ID" value="NZ_FQZO01000003.1"/>
</dbReference>
<dbReference type="AlphaFoldDB" id="A0A1M6GUL3"/>
<evidence type="ECO:0000259" key="2">
    <source>
        <dbReference type="Pfam" id="PF22725"/>
    </source>
</evidence>
<dbReference type="Pfam" id="PF01408">
    <property type="entry name" value="GFO_IDH_MocA"/>
    <property type="match status" value="1"/>
</dbReference>
<dbReference type="InterPro" id="IPR055170">
    <property type="entry name" value="GFO_IDH_MocA-like_dom"/>
</dbReference>
<dbReference type="EMBL" id="FQZO01000003">
    <property type="protein sequence ID" value="SHJ13601.1"/>
    <property type="molecule type" value="Genomic_DNA"/>
</dbReference>
<dbReference type="Proteomes" id="UP000184080">
    <property type="component" value="Unassembled WGS sequence"/>
</dbReference>
<reference evidence="3 4" key="1">
    <citation type="submission" date="2016-11" db="EMBL/GenBank/DDBJ databases">
        <authorList>
            <person name="Jaros S."/>
            <person name="Januszkiewicz K."/>
            <person name="Wedrychowicz H."/>
        </authorList>
    </citation>
    <scope>NUCLEOTIDE SEQUENCE [LARGE SCALE GENOMIC DNA]</scope>
    <source>
        <strain evidence="3 4">DSM 21864</strain>
    </source>
</reference>
<dbReference type="Gene3D" id="3.30.360.10">
    <property type="entry name" value="Dihydrodipicolinate Reductase, domain 2"/>
    <property type="match status" value="1"/>
</dbReference>
<organism evidence="3 4">
    <name type="scientific">Clostridium amylolyticum</name>
    <dbReference type="NCBI Taxonomy" id="1121298"/>
    <lineage>
        <taxon>Bacteria</taxon>
        <taxon>Bacillati</taxon>
        <taxon>Bacillota</taxon>
        <taxon>Clostridia</taxon>
        <taxon>Eubacteriales</taxon>
        <taxon>Clostridiaceae</taxon>
        <taxon>Clostridium</taxon>
    </lineage>
</organism>
<dbReference type="Gene3D" id="3.40.50.720">
    <property type="entry name" value="NAD(P)-binding Rossmann-like Domain"/>
    <property type="match status" value="1"/>
</dbReference>
<dbReference type="GO" id="GO:0000166">
    <property type="term" value="F:nucleotide binding"/>
    <property type="evidence" value="ECO:0007669"/>
    <property type="project" value="InterPro"/>
</dbReference>
<sequence length="338" mass="39148">MNKKYGVVLIGCGHMGKEHIKNIYYKDNVKVVGVIDIDEEKAKLFAKMYGAESYSNDYKSYLKNDKVNIFIIATYPSTHLPILEDCIKWGKHVICEKPIASSYEEGKEFIKLVRSSKSKVLVGHILRHNESYNKIKDMIAEGVLGTPIIMRMVQNHHTKDWPKYKKLIEETSPIIDCGIHYIDIMRWVTGAEVKSISGICQRTEEDIPKNKYNYGMINLTFTDNSVAFYEAGWGNTIKAQNIKEFIGPKGRITLTYKRDRTDNKEEGDLIEYYKYPENKYEIINVDSNRKPTDIQFNKLIHMIENDEDAYPTIFDVEKAFELSFIADEAIRENKLVII</sequence>
<evidence type="ECO:0000313" key="3">
    <source>
        <dbReference type="EMBL" id="SHJ13601.1"/>
    </source>
</evidence>
<dbReference type="Pfam" id="PF22725">
    <property type="entry name" value="GFO_IDH_MocA_C3"/>
    <property type="match status" value="1"/>
</dbReference>
<dbReference type="OrthoDB" id="9783105at2"/>
<protein>
    <submittedName>
        <fullName evidence="3">Predicted dehydrogenase</fullName>
    </submittedName>
</protein>
<dbReference type="SUPFAM" id="SSF51735">
    <property type="entry name" value="NAD(P)-binding Rossmann-fold domains"/>
    <property type="match status" value="1"/>
</dbReference>